<proteinExistence type="predicted"/>
<dbReference type="EMBL" id="JH598179">
    <property type="status" value="NOT_ANNOTATED_CDS"/>
    <property type="molecule type" value="Genomic_DNA"/>
</dbReference>
<evidence type="ECO:0000313" key="1">
    <source>
        <dbReference type="EnsemblProtists" id="HpaP800789"/>
    </source>
</evidence>
<dbReference type="VEuPathDB" id="FungiDB:HpaG800789"/>
<organism evidence="1 2">
    <name type="scientific">Hyaloperonospora arabidopsidis (strain Emoy2)</name>
    <name type="common">Downy mildew agent</name>
    <name type="synonym">Peronospora arabidopsidis</name>
    <dbReference type="NCBI Taxonomy" id="559515"/>
    <lineage>
        <taxon>Eukaryota</taxon>
        <taxon>Sar</taxon>
        <taxon>Stramenopiles</taxon>
        <taxon>Oomycota</taxon>
        <taxon>Peronosporomycetes</taxon>
        <taxon>Peronosporales</taxon>
        <taxon>Peronosporaceae</taxon>
        <taxon>Hyaloperonospora</taxon>
    </lineage>
</organism>
<dbReference type="InParanoid" id="M4B3E0"/>
<sequence length="111" mass="12841">MRRGKATSHLVRRVGYKCVIYTHTDKYVLKSSAFTLRTVTNSFTLRTRNKLAVYPPATLPTLPANSYSLYAFLGTRRPNVHRKPIVEDLGVNCILFFWLCGELSYVLEWNR</sequence>
<dbReference type="Proteomes" id="UP000011713">
    <property type="component" value="Unassembled WGS sequence"/>
</dbReference>
<reference evidence="2" key="1">
    <citation type="journal article" date="2010" name="Science">
        <title>Signatures of adaptation to obligate biotrophy in the Hyaloperonospora arabidopsidis genome.</title>
        <authorList>
            <person name="Baxter L."/>
            <person name="Tripathy S."/>
            <person name="Ishaque N."/>
            <person name="Boot N."/>
            <person name="Cabral A."/>
            <person name="Kemen E."/>
            <person name="Thines M."/>
            <person name="Ah-Fong A."/>
            <person name="Anderson R."/>
            <person name="Badejoko W."/>
            <person name="Bittner-Eddy P."/>
            <person name="Boore J.L."/>
            <person name="Chibucos M.C."/>
            <person name="Coates M."/>
            <person name="Dehal P."/>
            <person name="Delehaunty K."/>
            <person name="Dong S."/>
            <person name="Downton P."/>
            <person name="Dumas B."/>
            <person name="Fabro G."/>
            <person name="Fronick C."/>
            <person name="Fuerstenberg S.I."/>
            <person name="Fulton L."/>
            <person name="Gaulin E."/>
            <person name="Govers F."/>
            <person name="Hughes L."/>
            <person name="Humphray S."/>
            <person name="Jiang R.H."/>
            <person name="Judelson H."/>
            <person name="Kamoun S."/>
            <person name="Kyung K."/>
            <person name="Meijer H."/>
            <person name="Minx P."/>
            <person name="Morris P."/>
            <person name="Nelson J."/>
            <person name="Phuntumart V."/>
            <person name="Qutob D."/>
            <person name="Rehmany A."/>
            <person name="Rougon-Cardoso A."/>
            <person name="Ryden P."/>
            <person name="Torto-Alalibo T."/>
            <person name="Studholme D."/>
            <person name="Wang Y."/>
            <person name="Win J."/>
            <person name="Wood J."/>
            <person name="Clifton S.W."/>
            <person name="Rogers J."/>
            <person name="Van den Ackerveken G."/>
            <person name="Jones J.D."/>
            <person name="McDowell J.M."/>
            <person name="Beynon J."/>
            <person name="Tyler B.M."/>
        </authorList>
    </citation>
    <scope>NUCLEOTIDE SEQUENCE [LARGE SCALE GENOMIC DNA]</scope>
    <source>
        <strain evidence="2">Emoy2</strain>
    </source>
</reference>
<protein>
    <submittedName>
        <fullName evidence="1">Uncharacterized protein</fullName>
    </submittedName>
</protein>
<evidence type="ECO:0000313" key="2">
    <source>
        <dbReference type="Proteomes" id="UP000011713"/>
    </source>
</evidence>
<accession>M4B3E0</accession>
<dbReference type="EnsemblProtists" id="HpaT800789">
    <property type="protein sequence ID" value="HpaP800789"/>
    <property type="gene ID" value="HpaG800789"/>
</dbReference>
<keyword evidence="2" id="KW-1185">Reference proteome</keyword>
<dbReference type="HOGENOM" id="CLU_2163272_0_0_1"/>
<dbReference type="AlphaFoldDB" id="M4B3E0"/>
<name>M4B3E0_HYAAE</name>
<reference evidence="1" key="2">
    <citation type="submission" date="2015-06" db="UniProtKB">
        <authorList>
            <consortium name="EnsemblProtists"/>
        </authorList>
    </citation>
    <scope>IDENTIFICATION</scope>
    <source>
        <strain evidence="1">Emoy2</strain>
    </source>
</reference>